<feature type="region of interest" description="Disordered" evidence="3">
    <location>
        <begin position="220"/>
        <end position="246"/>
    </location>
</feature>
<protein>
    <submittedName>
        <fullName evidence="5">Fibronectin type III domain-containing protein</fullName>
    </submittedName>
</protein>
<dbReference type="AlphaFoldDB" id="A0A5P2WA77"/>
<dbReference type="InterPro" id="IPR003961">
    <property type="entry name" value="FN3_dom"/>
</dbReference>
<feature type="domain" description="Fibronectin type-III" evidence="4">
    <location>
        <begin position="50"/>
        <end position="137"/>
    </location>
</feature>
<evidence type="ECO:0000256" key="3">
    <source>
        <dbReference type="SAM" id="MobiDB-lite"/>
    </source>
</evidence>
<dbReference type="Proteomes" id="UP000325763">
    <property type="component" value="Chromosome"/>
</dbReference>
<keyword evidence="1" id="KW-0326">Glycosidase</keyword>
<keyword evidence="2" id="KW-0624">Polysaccharide degradation</keyword>
<dbReference type="Pfam" id="PF00041">
    <property type="entry name" value="fn3"/>
    <property type="match status" value="2"/>
</dbReference>
<feature type="domain" description="Fibronectin type-III" evidence="4">
    <location>
        <begin position="242"/>
        <end position="338"/>
    </location>
</feature>
<dbReference type="Gene3D" id="2.60.40.10">
    <property type="entry name" value="Immunoglobulins"/>
    <property type="match status" value="3"/>
</dbReference>
<evidence type="ECO:0000313" key="5">
    <source>
        <dbReference type="EMBL" id="QEV42528.1"/>
    </source>
</evidence>
<dbReference type="KEGG" id="snq:CP978_31890"/>
<dbReference type="PANTHER" id="PTHR46957:SF3">
    <property type="entry name" value="CYTOKINE RECEPTOR"/>
    <property type="match status" value="1"/>
</dbReference>
<evidence type="ECO:0000259" key="4">
    <source>
        <dbReference type="PROSITE" id="PS50853"/>
    </source>
</evidence>
<evidence type="ECO:0000256" key="2">
    <source>
        <dbReference type="ARBA" id="ARBA00023326"/>
    </source>
</evidence>
<dbReference type="CDD" id="cd00063">
    <property type="entry name" value="FN3"/>
    <property type="match status" value="3"/>
</dbReference>
<feature type="region of interest" description="Disordered" evidence="3">
    <location>
        <begin position="121"/>
        <end position="155"/>
    </location>
</feature>
<accession>A0A5P2WA77</accession>
<dbReference type="GO" id="GO:0016020">
    <property type="term" value="C:membrane"/>
    <property type="evidence" value="ECO:0007669"/>
    <property type="project" value="UniProtKB-SubCell"/>
</dbReference>
<evidence type="ECO:0000256" key="1">
    <source>
        <dbReference type="ARBA" id="ARBA00023295"/>
    </source>
</evidence>
<dbReference type="EMBL" id="CP023747">
    <property type="protein sequence ID" value="QEV42528.1"/>
    <property type="molecule type" value="Genomic_DNA"/>
</dbReference>
<dbReference type="PROSITE" id="PS51257">
    <property type="entry name" value="PROKAR_LIPOPROTEIN"/>
    <property type="match status" value="1"/>
</dbReference>
<gene>
    <name evidence="5" type="ORF">CP978_31890</name>
</gene>
<sequence length="338" mass="35307">MGYRYRPIPSRGGGPLRRALIPVICGAALLLTSCAWGGPGDDTGGRLPAAPMGVTAVAGSATSVHVMWNRTPDGPEIATYEVYRDHTRVKEVPGSEHMVDVTRLTPATSYAFTVRARSTDGALGPASRTVRASTPAAVAADERAPTRPGHPTGKALGSRAVQLSWERSTDDRGVTSYDIQQGGSKIHSVGGGQTAAVVTGLRPGTRYSFTVRARDAAGNLSPASGTVQLTTAPGSDDAEGTAPTGFRATTHRTDGAYYLDLSWVPPDVDGVVTEYQIHLDGQPATSLVWGGTAPRATATHSFYVGRETGATHRVRIRAKLPDGTWGGFSAERTVTTGG</sequence>
<reference evidence="5 6" key="1">
    <citation type="submission" date="2017-09" db="EMBL/GenBank/DDBJ databases">
        <title>Streptomyces genome completion.</title>
        <authorList>
            <person name="Lee N."/>
            <person name="Cho B.-K."/>
        </authorList>
    </citation>
    <scope>NUCLEOTIDE SEQUENCE [LARGE SCALE GENOMIC DNA]</scope>
    <source>
        <strain evidence="5 6">ATCC 14899</strain>
    </source>
</reference>
<keyword evidence="1" id="KW-0378">Hydrolase</keyword>
<name>A0A5P2WA77_9ACTN</name>
<dbReference type="OrthoDB" id="4320050at2"/>
<dbReference type="SUPFAM" id="SSF49265">
    <property type="entry name" value="Fibronectin type III"/>
    <property type="match status" value="2"/>
</dbReference>
<dbReference type="InterPro" id="IPR013783">
    <property type="entry name" value="Ig-like_fold"/>
</dbReference>
<dbReference type="InterPro" id="IPR036116">
    <property type="entry name" value="FN3_sf"/>
</dbReference>
<dbReference type="GO" id="GO:0016798">
    <property type="term" value="F:hydrolase activity, acting on glycosyl bonds"/>
    <property type="evidence" value="ECO:0007669"/>
    <property type="project" value="UniProtKB-KW"/>
</dbReference>
<keyword evidence="2" id="KW-0119">Carbohydrate metabolism</keyword>
<feature type="domain" description="Fibronectin type-III" evidence="4">
    <location>
        <begin position="147"/>
        <end position="234"/>
    </location>
</feature>
<organism evidence="5 6">
    <name type="scientific">Streptomyces nodosus</name>
    <dbReference type="NCBI Taxonomy" id="40318"/>
    <lineage>
        <taxon>Bacteria</taxon>
        <taxon>Bacillati</taxon>
        <taxon>Actinomycetota</taxon>
        <taxon>Actinomycetes</taxon>
        <taxon>Kitasatosporales</taxon>
        <taxon>Streptomycetaceae</taxon>
        <taxon>Streptomyces</taxon>
    </lineage>
</organism>
<dbReference type="InterPro" id="IPR050713">
    <property type="entry name" value="RTP_Phos/Ushers"/>
</dbReference>
<dbReference type="RefSeq" id="WP_079162422.1">
    <property type="nucleotide sequence ID" value="NZ_CP009313.1"/>
</dbReference>
<proteinExistence type="predicted"/>
<dbReference type="GO" id="GO:0000272">
    <property type="term" value="P:polysaccharide catabolic process"/>
    <property type="evidence" value="ECO:0007669"/>
    <property type="project" value="UniProtKB-KW"/>
</dbReference>
<dbReference type="SMART" id="SM00060">
    <property type="entry name" value="FN3"/>
    <property type="match status" value="3"/>
</dbReference>
<dbReference type="PANTHER" id="PTHR46957">
    <property type="entry name" value="CYTOKINE RECEPTOR"/>
    <property type="match status" value="1"/>
</dbReference>
<feature type="compositionally biased region" description="Polar residues" evidence="3">
    <location>
        <begin position="221"/>
        <end position="233"/>
    </location>
</feature>
<dbReference type="PROSITE" id="PS50853">
    <property type="entry name" value="FN3"/>
    <property type="match status" value="3"/>
</dbReference>
<evidence type="ECO:0000313" key="6">
    <source>
        <dbReference type="Proteomes" id="UP000325763"/>
    </source>
</evidence>